<evidence type="ECO:0000256" key="9">
    <source>
        <dbReference type="ARBA" id="ARBA00022840"/>
    </source>
</evidence>
<accession>A0A2T1ANI5</accession>
<sequence length="471" mass="52457">MTLRPEDPLVPERASDDPSYRDLLIELEREKERSAELETQLERKSQSLRRANGSLVALARQVDRMVKERTEDLARDRAEAEAESAAKTQFLATMSHEIRTPLNGVLGMASALADTTLVEEQAQILDVLRESGRLLLSIVDDILDLSKIEEGKLELERLPIDVVDLLDAVCRQFQPRMEAKGLDFTRLYGGALSSGGTWVNIDPTRFQQVLTNLLSNAAKFTDRGAITLTADLTDHQDGTLILSVTVRDTGVGLSQAQVERLFQPYVQADASVHRNHGGTGLGLAISRQICLRMGGELECRSAKGEGSEFCATFRVSRATPLEKTPEPDQKADVDVIARRRWRVLVAEDNRTNRMVLHHILRHHDLDLLWVENGEQAVEACRRVEPDLVLMDVNMPLMDGVTAAGQVRAEERAQDRTPVPIIAVSANALVHQVRHYLESGMNYHVAKPIRKDRLLRVMAQALLDAPIVEDSA</sequence>
<dbReference type="Pfam" id="PF00072">
    <property type="entry name" value="Response_reg"/>
    <property type="match status" value="1"/>
</dbReference>
<dbReference type="Gene3D" id="3.30.565.10">
    <property type="entry name" value="Histidine kinase-like ATPase, C-terminal domain"/>
    <property type="match status" value="1"/>
</dbReference>
<evidence type="ECO:0000256" key="5">
    <source>
        <dbReference type="ARBA" id="ARBA00022679"/>
    </source>
</evidence>
<dbReference type="GO" id="GO:0016020">
    <property type="term" value="C:membrane"/>
    <property type="evidence" value="ECO:0007669"/>
    <property type="project" value="UniProtKB-SubCell"/>
</dbReference>
<dbReference type="SUPFAM" id="SSF52172">
    <property type="entry name" value="CheY-like"/>
    <property type="match status" value="1"/>
</dbReference>
<evidence type="ECO:0000256" key="8">
    <source>
        <dbReference type="ARBA" id="ARBA00022777"/>
    </source>
</evidence>
<dbReference type="SUPFAM" id="SSF55874">
    <property type="entry name" value="ATPase domain of HSP90 chaperone/DNA topoisomerase II/histidine kinase"/>
    <property type="match status" value="1"/>
</dbReference>
<dbReference type="InterPro" id="IPR005467">
    <property type="entry name" value="His_kinase_dom"/>
</dbReference>
<dbReference type="EC" id="2.7.13.3" evidence="3"/>
<dbReference type="RefSeq" id="WP_106161938.1">
    <property type="nucleotide sequence ID" value="NZ_PVUF01000001.1"/>
</dbReference>
<dbReference type="Pfam" id="PF02518">
    <property type="entry name" value="HATPase_c"/>
    <property type="match status" value="1"/>
</dbReference>
<feature type="domain" description="Response regulatory" evidence="16">
    <location>
        <begin position="342"/>
        <end position="461"/>
    </location>
</feature>
<dbReference type="Gene3D" id="1.10.287.130">
    <property type="match status" value="1"/>
</dbReference>
<dbReference type="SMART" id="SM00448">
    <property type="entry name" value="REC"/>
    <property type="match status" value="1"/>
</dbReference>
<evidence type="ECO:0000256" key="2">
    <source>
        <dbReference type="ARBA" id="ARBA00004370"/>
    </source>
</evidence>
<keyword evidence="12" id="KW-0472">Membrane</keyword>
<evidence type="ECO:0000256" key="3">
    <source>
        <dbReference type="ARBA" id="ARBA00012438"/>
    </source>
</evidence>
<comment type="caution">
    <text evidence="17">The sequence shown here is derived from an EMBL/GenBank/DDBJ whole genome shotgun (WGS) entry which is preliminary data.</text>
</comment>
<evidence type="ECO:0000256" key="6">
    <source>
        <dbReference type="ARBA" id="ARBA00022692"/>
    </source>
</evidence>
<protein>
    <recommendedName>
        <fullName evidence="3">histidine kinase</fullName>
        <ecNumber evidence="3">2.7.13.3</ecNumber>
    </recommendedName>
</protein>
<dbReference type="PROSITE" id="PS50109">
    <property type="entry name" value="HIS_KIN"/>
    <property type="match status" value="1"/>
</dbReference>
<keyword evidence="8" id="KW-0418">Kinase</keyword>
<dbReference type="GO" id="GO:0005524">
    <property type="term" value="F:ATP binding"/>
    <property type="evidence" value="ECO:0007669"/>
    <property type="project" value="UniProtKB-KW"/>
</dbReference>
<dbReference type="OrthoDB" id="9801651at2"/>
<dbReference type="CDD" id="cd00082">
    <property type="entry name" value="HisKA"/>
    <property type="match status" value="1"/>
</dbReference>
<dbReference type="PANTHER" id="PTHR45339:SF1">
    <property type="entry name" value="HYBRID SIGNAL TRANSDUCTION HISTIDINE KINASE J"/>
    <property type="match status" value="1"/>
</dbReference>
<keyword evidence="10" id="KW-1133">Transmembrane helix</keyword>
<dbReference type="Proteomes" id="UP000237718">
    <property type="component" value="Unassembled WGS sequence"/>
</dbReference>
<keyword evidence="7" id="KW-0547">Nucleotide-binding</keyword>
<reference evidence="17 18" key="1">
    <citation type="submission" date="2018-03" db="EMBL/GenBank/DDBJ databases">
        <title>Genomic Encyclopedia of Archaeal and Bacterial Type Strains, Phase II (KMG-II): from individual species to whole genera.</title>
        <authorList>
            <person name="Goeker M."/>
        </authorList>
    </citation>
    <scope>NUCLEOTIDE SEQUENCE [LARGE SCALE GENOMIC DNA]</scope>
    <source>
        <strain evidence="17 18">DSM 25328</strain>
    </source>
</reference>
<evidence type="ECO:0000256" key="4">
    <source>
        <dbReference type="ARBA" id="ARBA00022553"/>
    </source>
</evidence>
<dbReference type="AlphaFoldDB" id="A0A2T1ANI5"/>
<evidence type="ECO:0000259" key="16">
    <source>
        <dbReference type="PROSITE" id="PS50110"/>
    </source>
</evidence>
<evidence type="ECO:0000313" key="18">
    <source>
        <dbReference type="Proteomes" id="UP000237718"/>
    </source>
</evidence>
<keyword evidence="4 13" id="KW-0597">Phosphoprotein</keyword>
<feature type="domain" description="Histidine kinase" evidence="15">
    <location>
        <begin position="93"/>
        <end position="317"/>
    </location>
</feature>
<dbReference type="InterPro" id="IPR036890">
    <property type="entry name" value="HATPase_C_sf"/>
</dbReference>
<feature type="modified residue" description="4-aspartylphosphate" evidence="13">
    <location>
        <position position="391"/>
    </location>
</feature>
<comment type="subcellular location">
    <subcellularLocation>
        <location evidence="2">Membrane</location>
    </subcellularLocation>
</comment>
<dbReference type="InterPro" id="IPR001789">
    <property type="entry name" value="Sig_transdc_resp-reg_receiver"/>
</dbReference>
<feature type="region of interest" description="Disordered" evidence="14">
    <location>
        <begin position="1"/>
        <end position="21"/>
    </location>
</feature>
<dbReference type="SMART" id="SM00387">
    <property type="entry name" value="HATPase_c"/>
    <property type="match status" value="1"/>
</dbReference>
<dbReference type="InterPro" id="IPR003661">
    <property type="entry name" value="HisK_dim/P_dom"/>
</dbReference>
<evidence type="ECO:0000256" key="10">
    <source>
        <dbReference type="ARBA" id="ARBA00022989"/>
    </source>
</evidence>
<keyword evidence="11" id="KW-0902">Two-component regulatory system</keyword>
<dbReference type="FunFam" id="3.30.565.10:FF:000010">
    <property type="entry name" value="Sensor histidine kinase RcsC"/>
    <property type="match status" value="1"/>
</dbReference>
<evidence type="ECO:0000259" key="15">
    <source>
        <dbReference type="PROSITE" id="PS50109"/>
    </source>
</evidence>
<evidence type="ECO:0000256" key="1">
    <source>
        <dbReference type="ARBA" id="ARBA00000085"/>
    </source>
</evidence>
<evidence type="ECO:0000256" key="14">
    <source>
        <dbReference type="SAM" id="MobiDB-lite"/>
    </source>
</evidence>
<proteinExistence type="predicted"/>
<name>A0A2T1ANI5_TRISK</name>
<dbReference type="PRINTS" id="PR00344">
    <property type="entry name" value="BCTRLSENSOR"/>
</dbReference>
<keyword evidence="6" id="KW-0812">Transmembrane</keyword>
<keyword evidence="9" id="KW-0067">ATP-binding</keyword>
<organism evidence="17 18">
    <name type="scientific">Tritonibacter scottomollicae</name>
    <name type="common">Epibacterium scottomollicae</name>
    <dbReference type="NCBI Taxonomy" id="483013"/>
    <lineage>
        <taxon>Bacteria</taxon>
        <taxon>Pseudomonadati</taxon>
        <taxon>Pseudomonadota</taxon>
        <taxon>Alphaproteobacteria</taxon>
        <taxon>Rhodobacterales</taxon>
        <taxon>Paracoccaceae</taxon>
        <taxon>Tritonibacter</taxon>
    </lineage>
</organism>
<dbReference type="GO" id="GO:0000155">
    <property type="term" value="F:phosphorelay sensor kinase activity"/>
    <property type="evidence" value="ECO:0007669"/>
    <property type="project" value="InterPro"/>
</dbReference>
<evidence type="ECO:0000256" key="13">
    <source>
        <dbReference type="PROSITE-ProRule" id="PRU00169"/>
    </source>
</evidence>
<dbReference type="SUPFAM" id="SSF47384">
    <property type="entry name" value="Homodimeric domain of signal transducing histidine kinase"/>
    <property type="match status" value="1"/>
</dbReference>
<evidence type="ECO:0000256" key="7">
    <source>
        <dbReference type="ARBA" id="ARBA00022741"/>
    </source>
</evidence>
<evidence type="ECO:0000313" key="17">
    <source>
        <dbReference type="EMBL" id="PRZ50176.1"/>
    </source>
</evidence>
<dbReference type="InterPro" id="IPR003594">
    <property type="entry name" value="HATPase_dom"/>
</dbReference>
<evidence type="ECO:0000256" key="11">
    <source>
        <dbReference type="ARBA" id="ARBA00023012"/>
    </source>
</evidence>
<dbReference type="FunFam" id="1.10.287.130:FF:000004">
    <property type="entry name" value="Ethylene receptor 1"/>
    <property type="match status" value="1"/>
</dbReference>
<dbReference type="PANTHER" id="PTHR45339">
    <property type="entry name" value="HYBRID SIGNAL TRANSDUCTION HISTIDINE KINASE J"/>
    <property type="match status" value="1"/>
</dbReference>
<dbReference type="InterPro" id="IPR036097">
    <property type="entry name" value="HisK_dim/P_sf"/>
</dbReference>
<dbReference type="InterPro" id="IPR004358">
    <property type="entry name" value="Sig_transdc_His_kin-like_C"/>
</dbReference>
<keyword evidence="5" id="KW-0808">Transferase</keyword>
<dbReference type="SMART" id="SM00388">
    <property type="entry name" value="HisKA"/>
    <property type="match status" value="1"/>
</dbReference>
<gene>
    <name evidence="17" type="ORF">CLV89_101393</name>
</gene>
<evidence type="ECO:0000256" key="12">
    <source>
        <dbReference type="ARBA" id="ARBA00023136"/>
    </source>
</evidence>
<dbReference type="InterPro" id="IPR011006">
    <property type="entry name" value="CheY-like_superfamily"/>
</dbReference>
<dbReference type="PROSITE" id="PS50110">
    <property type="entry name" value="RESPONSE_REGULATORY"/>
    <property type="match status" value="1"/>
</dbReference>
<comment type="catalytic activity">
    <reaction evidence="1">
        <text>ATP + protein L-histidine = ADP + protein N-phospho-L-histidine.</text>
        <dbReference type="EC" id="2.7.13.3"/>
    </reaction>
</comment>
<dbReference type="EMBL" id="PVUF01000001">
    <property type="protein sequence ID" value="PRZ50176.1"/>
    <property type="molecule type" value="Genomic_DNA"/>
</dbReference>
<dbReference type="CDD" id="cd17546">
    <property type="entry name" value="REC_hyHK_CKI1_RcsC-like"/>
    <property type="match status" value="1"/>
</dbReference>
<dbReference type="Pfam" id="PF00512">
    <property type="entry name" value="HisKA"/>
    <property type="match status" value="1"/>
</dbReference>
<dbReference type="Gene3D" id="3.40.50.2300">
    <property type="match status" value="1"/>
</dbReference>
<dbReference type="CDD" id="cd16922">
    <property type="entry name" value="HATPase_EvgS-ArcB-TorS-like"/>
    <property type="match status" value="1"/>
</dbReference>